<reference evidence="1" key="1">
    <citation type="submission" date="2022-08" db="EMBL/GenBank/DDBJ databases">
        <title>Polycladomyces zharkentsis sp. nov., a novel thermophilic CMC and starch-degrading bacterium isolated from a geothermal spring in Kazakhstan.</title>
        <authorList>
            <person name="Mashzhan A."/>
            <person name="Kistaubaeva A."/>
            <person name="Javier-Lopez R."/>
            <person name="Birkeland N.-K."/>
        </authorList>
    </citation>
    <scope>NUCLEOTIDE SEQUENCE</scope>
    <source>
        <strain evidence="1">KSR 13</strain>
    </source>
</reference>
<organism evidence="1 2">
    <name type="scientific">Polycladomyces subterraneus</name>
    <dbReference type="NCBI Taxonomy" id="1016997"/>
    <lineage>
        <taxon>Bacteria</taxon>
        <taxon>Bacillati</taxon>
        <taxon>Bacillota</taxon>
        <taxon>Bacilli</taxon>
        <taxon>Bacillales</taxon>
        <taxon>Thermoactinomycetaceae</taxon>
        <taxon>Polycladomyces</taxon>
    </lineage>
</organism>
<dbReference type="RefSeq" id="WP_301239696.1">
    <property type="nucleotide sequence ID" value="NZ_JANRHH010000047.1"/>
</dbReference>
<keyword evidence="2" id="KW-1185">Reference proteome</keyword>
<dbReference type="EMBL" id="JANRHH010000047">
    <property type="protein sequence ID" value="MDN4594839.1"/>
    <property type="molecule type" value="Genomic_DNA"/>
</dbReference>
<gene>
    <name evidence="1" type="ORF">NWF35_13265</name>
</gene>
<evidence type="ECO:0000313" key="2">
    <source>
        <dbReference type="Proteomes" id="UP001174196"/>
    </source>
</evidence>
<evidence type="ECO:0000313" key="1">
    <source>
        <dbReference type="EMBL" id="MDN4594839.1"/>
    </source>
</evidence>
<accession>A0ABT8IRY8</accession>
<proteinExistence type="predicted"/>
<dbReference type="Proteomes" id="UP001174196">
    <property type="component" value="Unassembled WGS sequence"/>
</dbReference>
<sequence>MPFVLKINTVSSTGQLNVAPVNFLVNQESFSKTNETNSNSGDLTVSIVFGPLLDSDVVDTPIFQVKGV</sequence>
<comment type="caution">
    <text evidence="1">The sequence shown here is derived from an EMBL/GenBank/DDBJ whole genome shotgun (WGS) entry which is preliminary data.</text>
</comment>
<protein>
    <submittedName>
        <fullName evidence="1">Uncharacterized protein</fullName>
    </submittedName>
</protein>
<name>A0ABT8IRY8_9BACL</name>